<dbReference type="Proteomes" id="UP000299102">
    <property type="component" value="Unassembled WGS sequence"/>
</dbReference>
<dbReference type="AlphaFoldDB" id="A0A4C1YXK4"/>
<sequence>MFMLTRRVDTAKSGLSSNCILRHFWFTGSFTFSTKVSVEPQNNDRFCAHASGYRATRVEFIALWAELSFEPLRLQIRREHRKILE</sequence>
<evidence type="ECO:0000313" key="1">
    <source>
        <dbReference type="EMBL" id="GBP80818.1"/>
    </source>
</evidence>
<name>A0A4C1YXK4_EUMVA</name>
<reference evidence="1 2" key="1">
    <citation type="journal article" date="2019" name="Commun. Biol.">
        <title>The bagworm genome reveals a unique fibroin gene that provides high tensile strength.</title>
        <authorList>
            <person name="Kono N."/>
            <person name="Nakamura H."/>
            <person name="Ohtoshi R."/>
            <person name="Tomita M."/>
            <person name="Numata K."/>
            <person name="Arakawa K."/>
        </authorList>
    </citation>
    <scope>NUCLEOTIDE SEQUENCE [LARGE SCALE GENOMIC DNA]</scope>
</reference>
<evidence type="ECO:0000313" key="2">
    <source>
        <dbReference type="Proteomes" id="UP000299102"/>
    </source>
</evidence>
<proteinExistence type="predicted"/>
<accession>A0A4C1YXK4</accession>
<organism evidence="1 2">
    <name type="scientific">Eumeta variegata</name>
    <name type="common">Bagworm moth</name>
    <name type="synonym">Eumeta japonica</name>
    <dbReference type="NCBI Taxonomy" id="151549"/>
    <lineage>
        <taxon>Eukaryota</taxon>
        <taxon>Metazoa</taxon>
        <taxon>Ecdysozoa</taxon>
        <taxon>Arthropoda</taxon>
        <taxon>Hexapoda</taxon>
        <taxon>Insecta</taxon>
        <taxon>Pterygota</taxon>
        <taxon>Neoptera</taxon>
        <taxon>Endopterygota</taxon>
        <taxon>Lepidoptera</taxon>
        <taxon>Glossata</taxon>
        <taxon>Ditrysia</taxon>
        <taxon>Tineoidea</taxon>
        <taxon>Psychidae</taxon>
        <taxon>Oiketicinae</taxon>
        <taxon>Eumeta</taxon>
    </lineage>
</organism>
<gene>
    <name evidence="1" type="ORF">EVAR_60446_1</name>
</gene>
<comment type="caution">
    <text evidence="1">The sequence shown here is derived from an EMBL/GenBank/DDBJ whole genome shotgun (WGS) entry which is preliminary data.</text>
</comment>
<keyword evidence="2" id="KW-1185">Reference proteome</keyword>
<dbReference type="EMBL" id="BGZK01001483">
    <property type="protein sequence ID" value="GBP80818.1"/>
    <property type="molecule type" value="Genomic_DNA"/>
</dbReference>
<protein>
    <submittedName>
        <fullName evidence="1">Uncharacterized protein</fullName>
    </submittedName>
</protein>